<organism evidence="2 3">
    <name type="scientific">Eumeta variegata</name>
    <name type="common">Bagworm moth</name>
    <name type="synonym">Eumeta japonica</name>
    <dbReference type="NCBI Taxonomy" id="151549"/>
    <lineage>
        <taxon>Eukaryota</taxon>
        <taxon>Metazoa</taxon>
        <taxon>Ecdysozoa</taxon>
        <taxon>Arthropoda</taxon>
        <taxon>Hexapoda</taxon>
        <taxon>Insecta</taxon>
        <taxon>Pterygota</taxon>
        <taxon>Neoptera</taxon>
        <taxon>Endopterygota</taxon>
        <taxon>Lepidoptera</taxon>
        <taxon>Glossata</taxon>
        <taxon>Ditrysia</taxon>
        <taxon>Tineoidea</taxon>
        <taxon>Psychidae</taxon>
        <taxon>Oiketicinae</taxon>
        <taxon>Eumeta</taxon>
    </lineage>
</organism>
<evidence type="ECO:0000313" key="3">
    <source>
        <dbReference type="Proteomes" id="UP000299102"/>
    </source>
</evidence>
<keyword evidence="3" id="KW-1185">Reference proteome</keyword>
<dbReference type="Proteomes" id="UP000299102">
    <property type="component" value="Unassembled WGS sequence"/>
</dbReference>
<dbReference type="AlphaFoldDB" id="A0A4C1VAE6"/>
<evidence type="ECO:0000256" key="1">
    <source>
        <dbReference type="SAM" id="MobiDB-lite"/>
    </source>
</evidence>
<protein>
    <submittedName>
        <fullName evidence="2">Uncharacterized protein</fullName>
    </submittedName>
</protein>
<feature type="region of interest" description="Disordered" evidence="1">
    <location>
        <begin position="1"/>
        <end position="27"/>
    </location>
</feature>
<dbReference type="EMBL" id="BGZK01000306">
    <property type="protein sequence ID" value="GBP35646.1"/>
    <property type="molecule type" value="Genomic_DNA"/>
</dbReference>
<accession>A0A4C1VAE6</accession>
<proteinExistence type="predicted"/>
<reference evidence="2 3" key="1">
    <citation type="journal article" date="2019" name="Commun. Biol.">
        <title>The bagworm genome reveals a unique fibroin gene that provides high tensile strength.</title>
        <authorList>
            <person name="Kono N."/>
            <person name="Nakamura H."/>
            <person name="Ohtoshi R."/>
            <person name="Tomita M."/>
            <person name="Numata K."/>
            <person name="Arakawa K."/>
        </authorList>
    </citation>
    <scope>NUCLEOTIDE SEQUENCE [LARGE SCALE GENOMIC DNA]</scope>
</reference>
<sequence length="82" mass="9218">MRRPWDKVATPQSVATHSLGSPVLEDKRINSNKTSMEMLARPHSSPGSAPCDFYLLLEIREKVVSRRRGASGCIRKGRRNEP</sequence>
<feature type="compositionally biased region" description="Polar residues" evidence="1">
    <location>
        <begin position="10"/>
        <end position="19"/>
    </location>
</feature>
<evidence type="ECO:0000313" key="2">
    <source>
        <dbReference type="EMBL" id="GBP35646.1"/>
    </source>
</evidence>
<gene>
    <name evidence="2" type="ORF">EVAR_33849_1</name>
</gene>
<name>A0A4C1VAE6_EUMVA</name>
<comment type="caution">
    <text evidence="2">The sequence shown here is derived from an EMBL/GenBank/DDBJ whole genome shotgun (WGS) entry which is preliminary data.</text>
</comment>